<comment type="similarity">
    <text evidence="1 4">Belongs to the pyrroline-5-carboxylate reductase family.</text>
</comment>
<keyword evidence="4" id="KW-0963">Cytoplasm</keyword>
<accession>A0A1F6V3E6</accession>
<dbReference type="EC" id="1.5.1.2" evidence="4 5"/>
<reference evidence="9 10" key="1">
    <citation type="journal article" date="2016" name="Nat. Commun.">
        <title>Thousands of microbial genomes shed light on interconnected biogeochemical processes in an aquifer system.</title>
        <authorList>
            <person name="Anantharaman K."/>
            <person name="Brown C.T."/>
            <person name="Hug L.A."/>
            <person name="Sharon I."/>
            <person name="Castelle C.J."/>
            <person name="Probst A.J."/>
            <person name="Thomas B.C."/>
            <person name="Singh A."/>
            <person name="Wilkins M.J."/>
            <person name="Karaoz U."/>
            <person name="Brodie E.L."/>
            <person name="Williams K.H."/>
            <person name="Hubbard S.S."/>
            <person name="Banfield J.F."/>
        </authorList>
    </citation>
    <scope>NUCLEOTIDE SEQUENCE [LARGE SCALE GENOMIC DNA]</scope>
</reference>
<dbReference type="InterPro" id="IPR036291">
    <property type="entry name" value="NAD(P)-bd_dom_sf"/>
</dbReference>
<dbReference type="SUPFAM" id="SSF51735">
    <property type="entry name" value="NAD(P)-binding Rossmann-fold domains"/>
    <property type="match status" value="1"/>
</dbReference>
<dbReference type="PANTHER" id="PTHR11645:SF0">
    <property type="entry name" value="PYRROLINE-5-CARBOXYLATE REDUCTASE 3"/>
    <property type="match status" value="1"/>
</dbReference>
<evidence type="ECO:0000256" key="5">
    <source>
        <dbReference type="NCBIfam" id="TIGR00112"/>
    </source>
</evidence>
<dbReference type="GO" id="GO:0004735">
    <property type="term" value="F:pyrroline-5-carboxylate reductase activity"/>
    <property type="evidence" value="ECO:0007669"/>
    <property type="project" value="UniProtKB-UniRule"/>
</dbReference>
<comment type="pathway">
    <text evidence="4">Amino-acid biosynthesis; L-proline biosynthesis; L-proline from L-glutamate 5-semialdehyde: step 1/1.</text>
</comment>
<evidence type="ECO:0000256" key="2">
    <source>
        <dbReference type="ARBA" id="ARBA00022857"/>
    </source>
</evidence>
<feature type="domain" description="Pyrroline-5-carboxylate reductase dimerisation" evidence="8">
    <location>
        <begin position="158"/>
        <end position="262"/>
    </location>
</feature>
<dbReference type="Gene3D" id="1.10.3730.10">
    <property type="entry name" value="ProC C-terminal domain-like"/>
    <property type="match status" value="1"/>
</dbReference>
<evidence type="ECO:0000256" key="1">
    <source>
        <dbReference type="ARBA" id="ARBA00005525"/>
    </source>
</evidence>
<dbReference type="InterPro" id="IPR029036">
    <property type="entry name" value="P5CR_dimer"/>
</dbReference>
<dbReference type="HAMAP" id="MF_01925">
    <property type="entry name" value="P5C_reductase"/>
    <property type="match status" value="1"/>
</dbReference>
<feature type="domain" description="Pyrroline-5-carboxylate reductase catalytic N-terminal" evidence="7">
    <location>
        <begin position="4"/>
        <end position="94"/>
    </location>
</feature>
<evidence type="ECO:0000313" key="10">
    <source>
        <dbReference type="Proteomes" id="UP000178985"/>
    </source>
</evidence>
<dbReference type="Pfam" id="PF14748">
    <property type="entry name" value="P5CR_dimer"/>
    <property type="match status" value="1"/>
</dbReference>
<dbReference type="PIRSF" id="PIRSF000193">
    <property type="entry name" value="Pyrrol-5-carb_rd"/>
    <property type="match status" value="1"/>
</dbReference>
<comment type="subcellular location">
    <subcellularLocation>
        <location evidence="4">Cytoplasm</location>
    </subcellularLocation>
</comment>
<evidence type="ECO:0000313" key="9">
    <source>
        <dbReference type="EMBL" id="OGI64145.1"/>
    </source>
</evidence>
<dbReference type="Pfam" id="PF03807">
    <property type="entry name" value="F420_oxidored"/>
    <property type="match status" value="1"/>
</dbReference>
<dbReference type="Proteomes" id="UP000178985">
    <property type="component" value="Unassembled WGS sequence"/>
</dbReference>
<comment type="catalytic activity">
    <reaction evidence="4">
        <text>L-proline + NAD(+) = (S)-1-pyrroline-5-carboxylate + NADH + 2 H(+)</text>
        <dbReference type="Rhea" id="RHEA:14105"/>
        <dbReference type="ChEBI" id="CHEBI:15378"/>
        <dbReference type="ChEBI" id="CHEBI:17388"/>
        <dbReference type="ChEBI" id="CHEBI:57540"/>
        <dbReference type="ChEBI" id="CHEBI:57945"/>
        <dbReference type="ChEBI" id="CHEBI:60039"/>
        <dbReference type="EC" id="1.5.1.2"/>
    </reaction>
</comment>
<gene>
    <name evidence="4" type="primary">proC</name>
    <name evidence="9" type="ORF">A2733_02775</name>
</gene>
<dbReference type="EMBL" id="MFTO01000006">
    <property type="protein sequence ID" value="OGI64145.1"/>
    <property type="molecule type" value="Genomic_DNA"/>
</dbReference>
<feature type="binding site" evidence="6">
    <location>
        <begin position="66"/>
        <end position="69"/>
    </location>
    <ligand>
        <name>NADP(+)</name>
        <dbReference type="ChEBI" id="CHEBI:58349"/>
    </ligand>
</feature>
<evidence type="ECO:0000259" key="7">
    <source>
        <dbReference type="Pfam" id="PF03807"/>
    </source>
</evidence>
<feature type="binding site" evidence="6">
    <location>
        <position position="53"/>
    </location>
    <ligand>
        <name>NADPH</name>
        <dbReference type="ChEBI" id="CHEBI:57783"/>
    </ligand>
</feature>
<organism evidence="9 10">
    <name type="scientific">Candidatus Nomurabacteria bacterium RIFCSPHIGHO2_01_FULL_40_20</name>
    <dbReference type="NCBI Taxonomy" id="1801738"/>
    <lineage>
        <taxon>Bacteria</taxon>
        <taxon>Candidatus Nomuraibacteriota</taxon>
    </lineage>
</organism>
<dbReference type="Gene3D" id="3.40.50.720">
    <property type="entry name" value="NAD(P)-binding Rossmann-like Domain"/>
    <property type="match status" value="1"/>
</dbReference>
<dbReference type="GO" id="GO:0005737">
    <property type="term" value="C:cytoplasm"/>
    <property type="evidence" value="ECO:0007669"/>
    <property type="project" value="UniProtKB-SubCell"/>
</dbReference>
<keyword evidence="2 4" id="KW-0521">NADP</keyword>
<proteinExistence type="inferred from homology"/>
<dbReference type="InterPro" id="IPR000304">
    <property type="entry name" value="Pyrroline-COOH_reductase"/>
</dbReference>
<sequence>MEKRISILGAGNIGLAIADGISKAKIAKGRIAITRKSEDFSDELRKVYDCVDNEQALRFGDILILAVQPKQVEELLSEMKGSIKEHHLLISVVSGVSITRIKELLGNDKVKVVRAMPNTSIRYGESMTCLAFNESAMEHRDLVERIFNSLGKFIILEESKFPQATVLCGSGPALMLKFARAYMQAGIQNGFNEHDALLIAGQLMRGVSRAILEGKVHPEVEIDKVTTPGGCTIDALIEMDHAGFSSALLRAVSAGVDKAKSLYS</sequence>
<dbReference type="UniPathway" id="UPA00098">
    <property type="reaction ID" value="UER00361"/>
</dbReference>
<keyword evidence="4" id="KW-0641">Proline biosynthesis</keyword>
<comment type="caution">
    <text evidence="9">The sequence shown here is derived from an EMBL/GenBank/DDBJ whole genome shotgun (WGS) entry which is preliminary data.</text>
</comment>
<dbReference type="InterPro" id="IPR008927">
    <property type="entry name" value="6-PGluconate_DH-like_C_sf"/>
</dbReference>
<dbReference type="NCBIfam" id="TIGR00112">
    <property type="entry name" value="proC"/>
    <property type="match status" value="1"/>
</dbReference>
<name>A0A1F6V3E6_9BACT</name>
<dbReference type="PANTHER" id="PTHR11645">
    <property type="entry name" value="PYRROLINE-5-CARBOXYLATE REDUCTASE"/>
    <property type="match status" value="1"/>
</dbReference>
<dbReference type="GO" id="GO:0055129">
    <property type="term" value="P:L-proline biosynthetic process"/>
    <property type="evidence" value="ECO:0007669"/>
    <property type="project" value="UniProtKB-UniRule"/>
</dbReference>
<evidence type="ECO:0000256" key="4">
    <source>
        <dbReference type="HAMAP-Rule" id="MF_01925"/>
    </source>
</evidence>
<comment type="catalytic activity">
    <reaction evidence="4">
        <text>L-proline + NADP(+) = (S)-1-pyrroline-5-carboxylate + NADPH + 2 H(+)</text>
        <dbReference type="Rhea" id="RHEA:14109"/>
        <dbReference type="ChEBI" id="CHEBI:15378"/>
        <dbReference type="ChEBI" id="CHEBI:17388"/>
        <dbReference type="ChEBI" id="CHEBI:57783"/>
        <dbReference type="ChEBI" id="CHEBI:58349"/>
        <dbReference type="ChEBI" id="CHEBI:60039"/>
        <dbReference type="EC" id="1.5.1.2"/>
    </reaction>
</comment>
<dbReference type="AlphaFoldDB" id="A0A1F6V3E6"/>
<evidence type="ECO:0000256" key="6">
    <source>
        <dbReference type="PIRSR" id="PIRSR000193-1"/>
    </source>
</evidence>
<keyword evidence="4" id="KW-0028">Amino-acid biosynthesis</keyword>
<evidence type="ECO:0000259" key="8">
    <source>
        <dbReference type="Pfam" id="PF14748"/>
    </source>
</evidence>
<dbReference type="InterPro" id="IPR028939">
    <property type="entry name" value="P5C_Rdtase_cat_N"/>
</dbReference>
<keyword evidence="3 4" id="KW-0560">Oxidoreductase</keyword>
<dbReference type="SUPFAM" id="SSF48179">
    <property type="entry name" value="6-phosphogluconate dehydrogenase C-terminal domain-like"/>
    <property type="match status" value="1"/>
</dbReference>
<protein>
    <recommendedName>
        <fullName evidence="4 5">Pyrroline-5-carboxylate reductase</fullName>
        <shortName evidence="4">P5C reductase</shortName>
        <shortName evidence="4">P5CR</shortName>
        <ecNumber evidence="4 5">1.5.1.2</ecNumber>
    </recommendedName>
    <alternativeName>
        <fullName evidence="4">PCA reductase</fullName>
    </alternativeName>
</protein>
<evidence type="ECO:0000256" key="3">
    <source>
        <dbReference type="ARBA" id="ARBA00023002"/>
    </source>
</evidence>
<comment type="function">
    <text evidence="4">Catalyzes the reduction of 1-pyrroline-5-carboxylate (PCA) to L-proline.</text>
</comment>